<dbReference type="EMBL" id="CP145892">
    <property type="protein sequence ID" value="WWP22773.1"/>
    <property type="molecule type" value="Genomic_DNA"/>
</dbReference>
<feature type="region of interest" description="Disordered" evidence="1">
    <location>
        <begin position="12"/>
        <end position="106"/>
    </location>
</feature>
<dbReference type="RefSeq" id="WP_338708472.1">
    <property type="nucleotide sequence ID" value="NZ_CP145892.1"/>
</dbReference>
<organism evidence="2 3">
    <name type="scientific">Paenibacillus amylolyticus</name>
    <dbReference type="NCBI Taxonomy" id="1451"/>
    <lineage>
        <taxon>Bacteria</taxon>
        <taxon>Bacillati</taxon>
        <taxon>Bacillota</taxon>
        <taxon>Bacilli</taxon>
        <taxon>Bacillales</taxon>
        <taxon>Paenibacillaceae</taxon>
        <taxon>Paenibacillus</taxon>
    </lineage>
</organism>
<gene>
    <name evidence="2" type="ORF">V6668_11550</name>
</gene>
<evidence type="ECO:0000313" key="3">
    <source>
        <dbReference type="Proteomes" id="UP001364764"/>
    </source>
</evidence>
<feature type="compositionally biased region" description="Low complexity" evidence="1">
    <location>
        <begin position="79"/>
        <end position="89"/>
    </location>
</feature>
<feature type="compositionally biased region" description="Basic and acidic residues" evidence="1">
    <location>
        <begin position="91"/>
        <end position="106"/>
    </location>
</feature>
<proteinExistence type="predicted"/>
<feature type="compositionally biased region" description="Polar residues" evidence="1">
    <location>
        <begin position="23"/>
        <end position="39"/>
    </location>
</feature>
<evidence type="ECO:0000313" key="2">
    <source>
        <dbReference type="EMBL" id="WWP22773.1"/>
    </source>
</evidence>
<dbReference type="AlphaFoldDB" id="A0ABD8AYX2"/>
<evidence type="ECO:0008006" key="4">
    <source>
        <dbReference type="Google" id="ProtNLM"/>
    </source>
</evidence>
<feature type="compositionally biased region" description="Basic and acidic residues" evidence="1">
    <location>
        <begin position="40"/>
        <end position="53"/>
    </location>
</feature>
<accession>A0ABD8AYX2</accession>
<reference evidence="2 3" key="1">
    <citation type="submission" date="2024-02" db="EMBL/GenBank/DDBJ databases">
        <title>Complete sequences of two Paenibacillus sp. strains and one Lysinibacillus strain isolated from the environment on STAA medium highlight biotechnological potential.</title>
        <authorList>
            <person name="Attere S.A."/>
            <person name="Piche L.C."/>
            <person name="Intertaglia L."/>
            <person name="Lami R."/>
            <person name="Charette S.J."/>
            <person name="Vincent A.T."/>
        </authorList>
    </citation>
    <scope>NUCLEOTIDE SEQUENCE [LARGE SCALE GENOMIC DNA]</scope>
    <source>
        <strain evidence="2 3">Y5S-7</strain>
    </source>
</reference>
<sequence>MSFKAVELQIAVPRTSEAGRYQSEAQQRPITDQNLLAEQTSKEANEARQRSEAMDETSQTSVRDGHNHDGDQQSGSDGQETAQAQAQETVKPAEHPYKGKHIDLSL</sequence>
<dbReference type="Proteomes" id="UP001364764">
    <property type="component" value="Chromosome"/>
</dbReference>
<dbReference type="GeneID" id="93476109"/>
<protein>
    <recommendedName>
        <fullName evidence="4">RNA polymerase subunit sigma</fullName>
    </recommendedName>
</protein>
<name>A0ABD8AYX2_PAEAM</name>
<evidence type="ECO:0000256" key="1">
    <source>
        <dbReference type="SAM" id="MobiDB-lite"/>
    </source>
</evidence>